<dbReference type="AlphaFoldDB" id="A0AAP0QA30"/>
<accession>A0AAP0QA30</accession>
<dbReference type="Proteomes" id="UP001428341">
    <property type="component" value="Unassembled WGS sequence"/>
</dbReference>
<organism evidence="1 2">
    <name type="scientific">Citrus x changshan-huyou</name>
    <dbReference type="NCBI Taxonomy" id="2935761"/>
    <lineage>
        <taxon>Eukaryota</taxon>
        <taxon>Viridiplantae</taxon>
        <taxon>Streptophyta</taxon>
        <taxon>Embryophyta</taxon>
        <taxon>Tracheophyta</taxon>
        <taxon>Spermatophyta</taxon>
        <taxon>Magnoliopsida</taxon>
        <taxon>eudicotyledons</taxon>
        <taxon>Gunneridae</taxon>
        <taxon>Pentapetalae</taxon>
        <taxon>rosids</taxon>
        <taxon>malvids</taxon>
        <taxon>Sapindales</taxon>
        <taxon>Rutaceae</taxon>
        <taxon>Aurantioideae</taxon>
        <taxon>Citrus</taxon>
    </lineage>
</organism>
<dbReference type="Gene3D" id="1.10.600.10">
    <property type="entry name" value="Farnesyl Diphosphate Synthase"/>
    <property type="match status" value="1"/>
</dbReference>
<sequence length="70" mass="8527">MHRLETRWFTDVYESGPNTKSFLLELAKLDFIIVHAARQEDRKYVSRLLRLRMKLNLNQVMWEYQPEPTC</sequence>
<gene>
    <name evidence="1" type="ORF">WN944_027661</name>
</gene>
<evidence type="ECO:0000313" key="2">
    <source>
        <dbReference type="Proteomes" id="UP001428341"/>
    </source>
</evidence>
<proteinExistence type="predicted"/>
<name>A0AAP0QA30_9ROSI</name>
<evidence type="ECO:0000313" key="1">
    <source>
        <dbReference type="EMBL" id="KAK9175654.1"/>
    </source>
</evidence>
<dbReference type="EMBL" id="JBCGBO010000025">
    <property type="protein sequence ID" value="KAK9175654.1"/>
    <property type="molecule type" value="Genomic_DNA"/>
</dbReference>
<keyword evidence="2" id="KW-1185">Reference proteome</keyword>
<reference evidence="1 2" key="1">
    <citation type="submission" date="2024-05" db="EMBL/GenBank/DDBJ databases">
        <title>Haplotype-resolved chromosome-level genome assembly of Huyou (Citrus changshanensis).</title>
        <authorList>
            <person name="Miao C."/>
            <person name="Chen W."/>
            <person name="Wu Y."/>
            <person name="Wang L."/>
            <person name="Zhao S."/>
            <person name="Grierson D."/>
            <person name="Xu C."/>
            <person name="Chen K."/>
        </authorList>
    </citation>
    <scope>NUCLEOTIDE SEQUENCE [LARGE SCALE GENOMIC DNA]</scope>
    <source>
        <strain evidence="1">01-14</strain>
        <tissue evidence="1">Leaf</tissue>
    </source>
</reference>
<dbReference type="Gene3D" id="1.50.10.130">
    <property type="entry name" value="Terpene synthase, N-terminal domain"/>
    <property type="match status" value="1"/>
</dbReference>
<comment type="caution">
    <text evidence="1">The sequence shown here is derived from an EMBL/GenBank/DDBJ whole genome shotgun (WGS) entry which is preliminary data.</text>
</comment>
<protein>
    <submittedName>
        <fullName evidence="1">Uncharacterized protein</fullName>
    </submittedName>
</protein>
<dbReference type="InterPro" id="IPR008949">
    <property type="entry name" value="Isoprenoid_synthase_dom_sf"/>
</dbReference>
<dbReference type="GO" id="GO:0010333">
    <property type="term" value="F:terpene synthase activity"/>
    <property type="evidence" value="ECO:0007669"/>
    <property type="project" value="InterPro"/>
</dbReference>
<dbReference type="InterPro" id="IPR036965">
    <property type="entry name" value="Terpene_synth_N_sf"/>
</dbReference>